<evidence type="ECO:0000313" key="1">
    <source>
        <dbReference type="EMBL" id="KAF2477322.1"/>
    </source>
</evidence>
<evidence type="ECO:0000313" key="2">
    <source>
        <dbReference type="Proteomes" id="UP000799755"/>
    </source>
</evidence>
<keyword evidence="2" id="KW-1185">Reference proteome</keyword>
<dbReference type="Proteomes" id="UP000799755">
    <property type="component" value="Unassembled WGS sequence"/>
</dbReference>
<organism evidence="1 2">
    <name type="scientific">Lindgomyces ingoldianus</name>
    <dbReference type="NCBI Taxonomy" id="673940"/>
    <lineage>
        <taxon>Eukaryota</taxon>
        <taxon>Fungi</taxon>
        <taxon>Dikarya</taxon>
        <taxon>Ascomycota</taxon>
        <taxon>Pezizomycotina</taxon>
        <taxon>Dothideomycetes</taxon>
        <taxon>Pleosporomycetidae</taxon>
        <taxon>Pleosporales</taxon>
        <taxon>Lindgomycetaceae</taxon>
        <taxon>Lindgomyces</taxon>
    </lineage>
</organism>
<protein>
    <submittedName>
        <fullName evidence="1">Uncharacterized protein</fullName>
    </submittedName>
</protein>
<dbReference type="EMBL" id="MU003493">
    <property type="protein sequence ID" value="KAF2477322.1"/>
    <property type="molecule type" value="Genomic_DNA"/>
</dbReference>
<name>A0ACB6RG97_9PLEO</name>
<proteinExistence type="predicted"/>
<accession>A0ACB6RG97</accession>
<sequence>MRRRIPVHRLFSIHSFYALNTLYSVTFSLYHRNQPPPQTQLPNSTILMFTPSAPLVALTTFLATSVHAAPAAEPVPAPVSLAGKYQYAAAFATWDGDTCYTGAQHDHAEPDGVCQHLPGKGLTIWWLAPGCIKRRRGVISLSLLFFGTAQSLTTSQSNIGQMKDVRAGKAKFPNLINAGGSEMSIPIRFIYTGLKRKDAIAKFQMSTVQRFAGTRGNTIIEEDRMDCWNWNLVTDYQFEGNLYLDRRCDSPNALLSKTSFCVSLVDELCVSHSPVLPFQNTSNDAKSSNGTNLPTKHLAVTKRLNFCGHYRLSKRMILFLVGPNLASHDEGCGFSRDINAYGCGNPISRLTPERYSLHYNITVPVGSKIIRKIDEHVVDALTMHEPPKTVTESAIVGTIAIDYSEGSDSYTTRPNHVASGHNSGVCFICTNSELPIQTLGLALRLQRLLFVLLPQYSLPISRTPNSRKVADKYCFGCYGWGCHSVAHILDGNWNPCSATDLRLEQISSQRWEPGHLPANNTIASEGYIAAPYQEVEEVFLYVLGGQTYLLWQGSFKKSSIAYHFGWAWMRRCVFRTDVLCRAWLACLMGGTHLLLKPLQFKVMNKLPLTSEEMNSSQGWLLLTDRHFRPILDLVLLSPPESMSQVLVPIGRALAWEAFPFMIMGTPNVSFRPSPWAFLYTRKRITSYDPTPELRITTDDQNIEIAMFVITYKTYQMSAERKVVIVKARNIAKTMADEQQLTGPAVEASALPPHRKILANLMQWHGCRTKIARNE</sequence>
<reference evidence="1" key="1">
    <citation type="journal article" date="2020" name="Stud. Mycol.">
        <title>101 Dothideomycetes genomes: a test case for predicting lifestyles and emergence of pathogens.</title>
        <authorList>
            <person name="Haridas S."/>
            <person name="Albert R."/>
            <person name="Binder M."/>
            <person name="Bloem J."/>
            <person name="Labutti K."/>
            <person name="Salamov A."/>
            <person name="Andreopoulos B."/>
            <person name="Baker S."/>
            <person name="Barry K."/>
            <person name="Bills G."/>
            <person name="Bluhm B."/>
            <person name="Cannon C."/>
            <person name="Castanera R."/>
            <person name="Culley D."/>
            <person name="Daum C."/>
            <person name="Ezra D."/>
            <person name="Gonzalez J."/>
            <person name="Henrissat B."/>
            <person name="Kuo A."/>
            <person name="Liang C."/>
            <person name="Lipzen A."/>
            <person name="Lutzoni F."/>
            <person name="Magnuson J."/>
            <person name="Mondo S."/>
            <person name="Nolan M."/>
            <person name="Ohm R."/>
            <person name="Pangilinan J."/>
            <person name="Park H.-J."/>
            <person name="Ramirez L."/>
            <person name="Alfaro M."/>
            <person name="Sun H."/>
            <person name="Tritt A."/>
            <person name="Yoshinaga Y."/>
            <person name="Zwiers L.-H."/>
            <person name="Turgeon B."/>
            <person name="Goodwin S."/>
            <person name="Spatafora J."/>
            <person name="Crous P."/>
            <person name="Grigoriev I."/>
        </authorList>
    </citation>
    <scope>NUCLEOTIDE SEQUENCE</scope>
    <source>
        <strain evidence="1">ATCC 200398</strain>
    </source>
</reference>
<comment type="caution">
    <text evidence="1">The sequence shown here is derived from an EMBL/GenBank/DDBJ whole genome shotgun (WGS) entry which is preliminary data.</text>
</comment>
<gene>
    <name evidence="1" type="ORF">BDR25DRAFT_390838</name>
</gene>